<evidence type="ECO:0000313" key="2">
    <source>
        <dbReference type="EMBL" id="OHV33085.1"/>
    </source>
</evidence>
<dbReference type="InterPro" id="IPR013830">
    <property type="entry name" value="SGNH_hydro"/>
</dbReference>
<protein>
    <submittedName>
        <fullName evidence="2">G-D-S-L family lipolytic protein</fullName>
    </submittedName>
</protein>
<dbReference type="CDD" id="cd01832">
    <property type="entry name" value="SGNH_hydrolase_like_1"/>
    <property type="match status" value="1"/>
</dbReference>
<dbReference type="PANTHER" id="PTHR43784">
    <property type="entry name" value="GDSL-LIKE LIPASE/ACYLHYDROLASE, PUTATIVE (AFU_ORTHOLOGUE AFUA_2G00820)-RELATED"/>
    <property type="match status" value="1"/>
</dbReference>
<dbReference type="AlphaFoldDB" id="A0A1S1QIK5"/>
<evidence type="ECO:0000259" key="1">
    <source>
        <dbReference type="Pfam" id="PF13472"/>
    </source>
</evidence>
<dbReference type="Gene3D" id="3.40.50.1110">
    <property type="entry name" value="SGNH hydrolase"/>
    <property type="match status" value="1"/>
</dbReference>
<dbReference type="EMBL" id="MBLM01000135">
    <property type="protein sequence ID" value="OHV33085.1"/>
    <property type="molecule type" value="Genomic_DNA"/>
</dbReference>
<gene>
    <name evidence="2" type="ORF">CC117_23930</name>
</gene>
<dbReference type="InterPro" id="IPR036514">
    <property type="entry name" value="SGNH_hydro_sf"/>
</dbReference>
<sequence>MTRARLVVLGDSFAEGRGDLRPDGSYGGWVPRFADLFAIPPGGYRNLGTHQATTQHILDRQVPAALVNKATMIGFIGGVNDLVSDYDPGRFAHNLRAILRRLAGPDTVLFTATYPDIPGNLDIPAPFRALLRDRFARANEDLTRAAAAAGALCLDIGAATEWHGPTLWDADGLHPNPRGHHHFAETMADFVGLHTGMAPVGREPAGVGAGVGLLSY</sequence>
<dbReference type="InterPro" id="IPR053140">
    <property type="entry name" value="GDSL_Rv0518-like"/>
</dbReference>
<keyword evidence="3" id="KW-1185">Reference proteome</keyword>
<dbReference type="RefSeq" id="WP_071087457.1">
    <property type="nucleotide sequence ID" value="NZ_MBLM01000135.1"/>
</dbReference>
<organism evidence="2 3">
    <name type="scientific">Parafrankia colletiae</name>
    <dbReference type="NCBI Taxonomy" id="573497"/>
    <lineage>
        <taxon>Bacteria</taxon>
        <taxon>Bacillati</taxon>
        <taxon>Actinomycetota</taxon>
        <taxon>Actinomycetes</taxon>
        <taxon>Frankiales</taxon>
        <taxon>Frankiaceae</taxon>
        <taxon>Parafrankia</taxon>
    </lineage>
</organism>
<dbReference type="Proteomes" id="UP000179627">
    <property type="component" value="Unassembled WGS sequence"/>
</dbReference>
<accession>A0A1S1QIK5</accession>
<evidence type="ECO:0000313" key="3">
    <source>
        <dbReference type="Proteomes" id="UP000179627"/>
    </source>
</evidence>
<dbReference type="SUPFAM" id="SSF52266">
    <property type="entry name" value="SGNH hydrolase"/>
    <property type="match status" value="1"/>
</dbReference>
<dbReference type="PANTHER" id="PTHR43784:SF2">
    <property type="entry name" value="GDSL-LIKE LIPASE_ACYLHYDROLASE, PUTATIVE (AFU_ORTHOLOGUE AFUA_2G00820)-RELATED"/>
    <property type="match status" value="1"/>
</dbReference>
<reference evidence="3" key="1">
    <citation type="submission" date="2016-07" db="EMBL/GenBank/DDBJ databases">
        <title>Sequence Frankia sp. strain CcI1.17.</title>
        <authorList>
            <person name="Ghodhbane-Gtari F."/>
            <person name="Swanson E."/>
            <person name="Gueddou A."/>
            <person name="Morris K."/>
            <person name="Hezbri K."/>
            <person name="Ktari A."/>
            <person name="Nouioui I."/>
            <person name="Abebe-Akele F."/>
            <person name="Simpson S."/>
            <person name="Thomas K."/>
            <person name="Gtari M."/>
            <person name="Tisa L.S."/>
            <person name="Hurst S."/>
        </authorList>
    </citation>
    <scope>NUCLEOTIDE SEQUENCE [LARGE SCALE GENOMIC DNA]</scope>
    <source>
        <strain evidence="3">Cc1.17</strain>
    </source>
</reference>
<dbReference type="Pfam" id="PF13472">
    <property type="entry name" value="Lipase_GDSL_2"/>
    <property type="match status" value="1"/>
</dbReference>
<name>A0A1S1QIK5_9ACTN</name>
<feature type="domain" description="SGNH hydrolase-type esterase" evidence="1">
    <location>
        <begin position="8"/>
        <end position="181"/>
    </location>
</feature>
<comment type="caution">
    <text evidence="2">The sequence shown here is derived from an EMBL/GenBank/DDBJ whole genome shotgun (WGS) entry which is preliminary data.</text>
</comment>
<proteinExistence type="predicted"/>
<dbReference type="OrthoDB" id="3465773at2"/>